<dbReference type="PANTHER" id="PTHR35011">
    <property type="entry name" value="2,3-DIKETO-L-GULONATE TRAP TRANSPORTER SMALL PERMEASE PROTEIN YIAM"/>
    <property type="match status" value="1"/>
</dbReference>
<gene>
    <name evidence="12" type="ORF">SAMN05443637_105257</name>
</gene>
<dbReference type="Proteomes" id="UP000184363">
    <property type="component" value="Unassembled WGS sequence"/>
</dbReference>
<proteinExistence type="inferred from homology"/>
<feature type="domain" description="Tripartite ATP-independent periplasmic transporters DctQ component" evidence="11">
    <location>
        <begin position="28"/>
        <end position="159"/>
    </location>
</feature>
<feature type="compositionally biased region" description="Gly residues" evidence="9">
    <location>
        <begin position="175"/>
        <end position="184"/>
    </location>
</feature>
<evidence type="ECO:0000256" key="8">
    <source>
        <dbReference type="ARBA" id="ARBA00038436"/>
    </source>
</evidence>
<evidence type="ECO:0000256" key="5">
    <source>
        <dbReference type="ARBA" id="ARBA00022692"/>
    </source>
</evidence>
<keyword evidence="3" id="KW-1003">Cell membrane</keyword>
<feature type="compositionally biased region" description="Low complexity" evidence="9">
    <location>
        <begin position="185"/>
        <end position="203"/>
    </location>
</feature>
<dbReference type="AlphaFoldDB" id="A0A1M6S0Q6"/>
<protein>
    <submittedName>
        <fullName evidence="12">TRAP-type C4-dicarboxylate transport system, small permease component</fullName>
    </submittedName>
</protein>
<feature type="transmembrane region" description="Helical" evidence="10">
    <location>
        <begin position="45"/>
        <end position="65"/>
    </location>
</feature>
<dbReference type="EMBL" id="FRAP01000005">
    <property type="protein sequence ID" value="SHK38263.1"/>
    <property type="molecule type" value="Genomic_DNA"/>
</dbReference>
<evidence type="ECO:0000313" key="12">
    <source>
        <dbReference type="EMBL" id="SHK38263.1"/>
    </source>
</evidence>
<dbReference type="RefSeq" id="WP_084754644.1">
    <property type="nucleotide sequence ID" value="NZ_FRAP01000005.1"/>
</dbReference>
<evidence type="ECO:0000256" key="7">
    <source>
        <dbReference type="ARBA" id="ARBA00023136"/>
    </source>
</evidence>
<comment type="similarity">
    <text evidence="8">Belongs to the TRAP transporter small permease family.</text>
</comment>
<feature type="transmembrane region" description="Helical" evidence="10">
    <location>
        <begin position="12"/>
        <end position="33"/>
    </location>
</feature>
<evidence type="ECO:0000313" key="13">
    <source>
        <dbReference type="Proteomes" id="UP000184363"/>
    </source>
</evidence>
<feature type="region of interest" description="Disordered" evidence="9">
    <location>
        <begin position="162"/>
        <end position="224"/>
    </location>
</feature>
<keyword evidence="2" id="KW-0813">Transport</keyword>
<keyword evidence="5 10" id="KW-0812">Transmembrane</keyword>
<evidence type="ECO:0000256" key="4">
    <source>
        <dbReference type="ARBA" id="ARBA00022519"/>
    </source>
</evidence>
<feature type="transmembrane region" description="Helical" evidence="10">
    <location>
        <begin position="137"/>
        <end position="155"/>
    </location>
</feature>
<keyword evidence="6 10" id="KW-1133">Transmembrane helix</keyword>
<sequence length="224" mass="23229">MIAVVRHALDAVCRFLSWISGALTLVLLLMLVAEVAARELLGRSLLGTIELSEVLLVFIVALGAAHAQRTGAHVSTDLVTSKFPPVPAALIRVAGMLVAAGFLLWTAWAGLRRGLTSFESGESRFGITDVPVWPARLILPVGLTLLALQCLFTAWDAWQRRHGDPEHAVPSGAAGEAGTGGAPGAGAPATAPAAGDGTEPGPTESDPTESDDTEARRKKAADVS</sequence>
<evidence type="ECO:0000256" key="1">
    <source>
        <dbReference type="ARBA" id="ARBA00004429"/>
    </source>
</evidence>
<evidence type="ECO:0000256" key="10">
    <source>
        <dbReference type="SAM" id="Phobius"/>
    </source>
</evidence>
<dbReference type="STRING" id="1848.SAMN05443637_105257"/>
<evidence type="ECO:0000259" key="11">
    <source>
        <dbReference type="Pfam" id="PF04290"/>
    </source>
</evidence>
<name>A0A1M6S0Q6_PSETH</name>
<evidence type="ECO:0000256" key="9">
    <source>
        <dbReference type="SAM" id="MobiDB-lite"/>
    </source>
</evidence>
<accession>A0A1M6S0Q6</accession>
<reference evidence="12 13" key="1">
    <citation type="submission" date="2016-11" db="EMBL/GenBank/DDBJ databases">
        <authorList>
            <person name="Jaros S."/>
            <person name="Januszkiewicz K."/>
            <person name="Wedrychowicz H."/>
        </authorList>
    </citation>
    <scope>NUCLEOTIDE SEQUENCE [LARGE SCALE GENOMIC DNA]</scope>
    <source>
        <strain evidence="12 13">DSM 43832</strain>
    </source>
</reference>
<evidence type="ECO:0000256" key="6">
    <source>
        <dbReference type="ARBA" id="ARBA00022989"/>
    </source>
</evidence>
<dbReference type="PANTHER" id="PTHR35011:SF10">
    <property type="entry name" value="TRAP TRANSPORTER SMALL PERMEASE PROTEIN"/>
    <property type="match status" value="1"/>
</dbReference>
<dbReference type="InterPro" id="IPR007387">
    <property type="entry name" value="TRAP_DctQ"/>
</dbReference>
<dbReference type="GO" id="GO:0005886">
    <property type="term" value="C:plasma membrane"/>
    <property type="evidence" value="ECO:0007669"/>
    <property type="project" value="UniProtKB-SubCell"/>
</dbReference>
<evidence type="ECO:0000256" key="3">
    <source>
        <dbReference type="ARBA" id="ARBA00022475"/>
    </source>
</evidence>
<dbReference type="GO" id="GO:0022857">
    <property type="term" value="F:transmembrane transporter activity"/>
    <property type="evidence" value="ECO:0007669"/>
    <property type="project" value="TreeGrafter"/>
</dbReference>
<keyword evidence="7 10" id="KW-0472">Membrane</keyword>
<dbReference type="Pfam" id="PF04290">
    <property type="entry name" value="DctQ"/>
    <property type="match status" value="1"/>
</dbReference>
<dbReference type="OrthoDB" id="4544352at2"/>
<evidence type="ECO:0000256" key="2">
    <source>
        <dbReference type="ARBA" id="ARBA00022448"/>
    </source>
</evidence>
<organism evidence="12 13">
    <name type="scientific">Pseudonocardia thermophila</name>
    <dbReference type="NCBI Taxonomy" id="1848"/>
    <lineage>
        <taxon>Bacteria</taxon>
        <taxon>Bacillati</taxon>
        <taxon>Actinomycetota</taxon>
        <taxon>Actinomycetes</taxon>
        <taxon>Pseudonocardiales</taxon>
        <taxon>Pseudonocardiaceae</taxon>
        <taxon>Pseudonocardia</taxon>
    </lineage>
</organism>
<keyword evidence="4" id="KW-0997">Cell inner membrane</keyword>
<feature type="transmembrane region" description="Helical" evidence="10">
    <location>
        <begin position="86"/>
        <end position="108"/>
    </location>
</feature>
<comment type="subcellular location">
    <subcellularLocation>
        <location evidence="1">Cell inner membrane</location>
        <topology evidence="1">Multi-pass membrane protein</topology>
    </subcellularLocation>
</comment>
<dbReference type="GO" id="GO:0015740">
    <property type="term" value="P:C4-dicarboxylate transport"/>
    <property type="evidence" value="ECO:0007669"/>
    <property type="project" value="TreeGrafter"/>
</dbReference>
<keyword evidence="13" id="KW-1185">Reference proteome</keyword>
<dbReference type="InterPro" id="IPR055348">
    <property type="entry name" value="DctQ"/>
</dbReference>